<evidence type="ECO:0000256" key="1">
    <source>
        <dbReference type="ARBA" id="ARBA00008106"/>
    </source>
</evidence>
<dbReference type="InterPro" id="IPR023214">
    <property type="entry name" value="HAD_sf"/>
</dbReference>
<protein>
    <submittedName>
        <fullName evidence="3">Haloacid dehalogenase type II</fullName>
    </submittedName>
</protein>
<dbReference type="SUPFAM" id="SSF56784">
    <property type="entry name" value="HAD-like"/>
    <property type="match status" value="1"/>
</dbReference>
<dbReference type="Proteomes" id="UP000290365">
    <property type="component" value="Chromosome"/>
</dbReference>
<dbReference type="EMBL" id="CP035758">
    <property type="protein sequence ID" value="QBD82469.1"/>
    <property type="molecule type" value="Genomic_DNA"/>
</dbReference>
<dbReference type="Pfam" id="PF00702">
    <property type="entry name" value="Hydrolase"/>
    <property type="match status" value="1"/>
</dbReference>
<dbReference type="NCBIfam" id="TIGR01493">
    <property type="entry name" value="HAD-SF-IA-v2"/>
    <property type="match status" value="1"/>
</dbReference>
<dbReference type="AlphaFoldDB" id="A0A4P6K2U0"/>
<evidence type="ECO:0000256" key="2">
    <source>
        <dbReference type="ARBA" id="ARBA00022801"/>
    </source>
</evidence>
<keyword evidence="2" id="KW-0378">Hydrolase</keyword>
<evidence type="ECO:0000313" key="3">
    <source>
        <dbReference type="EMBL" id="QBD82469.1"/>
    </source>
</evidence>
<gene>
    <name evidence="3" type="ORF">EPA93_43440</name>
</gene>
<dbReference type="SFLD" id="SFLDG01129">
    <property type="entry name" value="C1.5:_HAD__Beta-PGM__Phosphata"/>
    <property type="match status" value="1"/>
</dbReference>
<keyword evidence="4" id="KW-1185">Reference proteome</keyword>
<dbReference type="OrthoDB" id="264363at2"/>
<dbReference type="GO" id="GO:0019120">
    <property type="term" value="F:hydrolase activity, acting on acid halide bonds, in C-halide compounds"/>
    <property type="evidence" value="ECO:0007669"/>
    <property type="project" value="InterPro"/>
</dbReference>
<dbReference type="RefSeq" id="WP_129893538.1">
    <property type="nucleotide sequence ID" value="NZ_CP035758.1"/>
</dbReference>
<name>A0A4P6K2U0_KTERU</name>
<comment type="similarity">
    <text evidence="1">Belongs to the HAD-like hydrolase superfamily. S-2-haloalkanoic acid dehalogenase family.</text>
</comment>
<dbReference type="PANTHER" id="PTHR43316:SF3">
    <property type="entry name" value="HALOACID DEHALOGENASE, TYPE II (AFU_ORTHOLOGUE AFUA_2G07750)-RELATED"/>
    <property type="match status" value="1"/>
</dbReference>
<dbReference type="InterPro" id="IPR006439">
    <property type="entry name" value="HAD-SF_hydro_IA"/>
</dbReference>
<organism evidence="3 4">
    <name type="scientific">Ktedonosporobacter rubrisoli</name>
    <dbReference type="NCBI Taxonomy" id="2509675"/>
    <lineage>
        <taxon>Bacteria</taxon>
        <taxon>Bacillati</taxon>
        <taxon>Chloroflexota</taxon>
        <taxon>Ktedonobacteria</taxon>
        <taxon>Ktedonobacterales</taxon>
        <taxon>Ktedonosporobacteraceae</taxon>
        <taxon>Ktedonosporobacter</taxon>
    </lineage>
</organism>
<dbReference type="InterPro" id="IPR036412">
    <property type="entry name" value="HAD-like_sf"/>
</dbReference>
<dbReference type="InterPro" id="IPR006328">
    <property type="entry name" value="2-HAD"/>
</dbReference>
<dbReference type="NCBIfam" id="TIGR01428">
    <property type="entry name" value="HAD_type_II"/>
    <property type="match status" value="1"/>
</dbReference>
<dbReference type="Gene3D" id="1.10.150.240">
    <property type="entry name" value="Putative phosphatase, domain 2"/>
    <property type="match status" value="1"/>
</dbReference>
<dbReference type="InterPro" id="IPR051540">
    <property type="entry name" value="S-2-haloacid_dehalogenase"/>
</dbReference>
<dbReference type="PRINTS" id="PR00413">
    <property type="entry name" value="HADHALOGNASE"/>
</dbReference>
<dbReference type="InterPro" id="IPR023198">
    <property type="entry name" value="PGP-like_dom2"/>
</dbReference>
<evidence type="ECO:0000313" key="4">
    <source>
        <dbReference type="Proteomes" id="UP000290365"/>
    </source>
</evidence>
<dbReference type="SFLD" id="SFLDS00003">
    <property type="entry name" value="Haloacid_Dehalogenase"/>
    <property type="match status" value="1"/>
</dbReference>
<dbReference type="CDD" id="cd02588">
    <property type="entry name" value="HAD_L2-DEX"/>
    <property type="match status" value="1"/>
</dbReference>
<dbReference type="Gene3D" id="3.40.50.1000">
    <property type="entry name" value="HAD superfamily/HAD-like"/>
    <property type="match status" value="1"/>
</dbReference>
<reference evidence="3 4" key="1">
    <citation type="submission" date="2019-01" db="EMBL/GenBank/DDBJ databases">
        <title>Ktedonosporobacter rubrisoli SCAWS-G2.</title>
        <authorList>
            <person name="Huang Y."/>
            <person name="Yan B."/>
        </authorList>
    </citation>
    <scope>NUCLEOTIDE SEQUENCE [LARGE SCALE GENOMIC DNA]</scope>
    <source>
        <strain evidence="3 4">SCAWS-G2</strain>
    </source>
</reference>
<sequence>MSLVYVFDVNETLLDLKALDPYFEQRFGSAALRSVWFGQMLQSALVATITNVYADFGALGVAALSMLAERQHIQISEQDRQALRDGMQHLPSHPDVPGGLAMLRQAGLRLAALTNSTAQVGEAQLTNSGLRDYFEQVLSADTVKRLKPAQEPYHMAAERLGVSIEKVCLVAAHSWDIAGALRAGCQAAFIARPGMVLDPLVERPAIVGANLQEVATKILAREQIVH</sequence>
<proteinExistence type="inferred from homology"/>
<accession>A0A4P6K2U0</accession>
<dbReference type="KEGG" id="kbs:EPA93_43440"/>
<dbReference type="PANTHER" id="PTHR43316">
    <property type="entry name" value="HYDROLASE, HALOACID DELAHOGENASE-RELATED"/>
    <property type="match status" value="1"/>
</dbReference>